<evidence type="ECO:0000256" key="1">
    <source>
        <dbReference type="SAM" id="MobiDB-lite"/>
    </source>
</evidence>
<feature type="domain" description="Retrotransposon gag" evidence="2">
    <location>
        <begin position="153"/>
        <end position="222"/>
    </location>
</feature>
<gene>
    <name evidence="3" type="ORF">MVEN_00612300</name>
</gene>
<keyword evidence="4" id="KW-1185">Reference proteome</keyword>
<dbReference type="Pfam" id="PF03732">
    <property type="entry name" value="Retrotrans_gag"/>
    <property type="match status" value="1"/>
</dbReference>
<comment type="caution">
    <text evidence="3">The sequence shown here is derived from an EMBL/GenBank/DDBJ whole genome shotgun (WGS) entry which is preliminary data.</text>
</comment>
<protein>
    <recommendedName>
        <fullName evidence="2">Retrotransposon gag domain-containing protein</fullName>
    </recommendedName>
</protein>
<dbReference type="Proteomes" id="UP000620124">
    <property type="component" value="Unassembled WGS sequence"/>
</dbReference>
<sequence>MDFRIFSPWQTTLPSAPLAHSSLQVALPCILHFLLPLAVTEHRLLIPWTTPRHRHLPHLSRCYLTRLSSATCHRTLHTQTSFQSHLLLLLHLRHPRHMSKLEFPKLTDELTPANINGWLGRCEDTYEAWQAQNSDRSMEPCTLITLAGLKMEEGTAATWWNENHETLKKLGSWSMFAEKVKERFVPSNWRMVALAAFYAVQQGSSPFSEFVKSLQDVRNALAGASTGYTINNSIMKNHLFYSHPILCLHVTGQQNLPFDTMKLDTLITNMSSTWANLLAEGFIKQPRAAPTPLTIPSIPAMSLTSLPMPVSSLSTSMSTSPVFVPLTHAEKESLRAAGGCYHCRKTPQTPGWVKHRSDSWPGDPVLGIPLHSAPAVVAAVGPAGFSSSYEEGYRAVAVVMPPYNPKEDSFSSFSTGTDDSDLSSRDY</sequence>
<dbReference type="OrthoDB" id="4742101at2759"/>
<name>A0A8H6YME8_9AGAR</name>
<proteinExistence type="predicted"/>
<evidence type="ECO:0000259" key="2">
    <source>
        <dbReference type="Pfam" id="PF03732"/>
    </source>
</evidence>
<evidence type="ECO:0000313" key="3">
    <source>
        <dbReference type="EMBL" id="KAF7362633.1"/>
    </source>
</evidence>
<accession>A0A8H6YME8</accession>
<dbReference type="InterPro" id="IPR005162">
    <property type="entry name" value="Retrotrans_gag_dom"/>
</dbReference>
<dbReference type="EMBL" id="JACAZI010000004">
    <property type="protein sequence ID" value="KAF7362633.1"/>
    <property type="molecule type" value="Genomic_DNA"/>
</dbReference>
<feature type="region of interest" description="Disordered" evidence="1">
    <location>
        <begin position="405"/>
        <end position="427"/>
    </location>
</feature>
<evidence type="ECO:0000313" key="4">
    <source>
        <dbReference type="Proteomes" id="UP000620124"/>
    </source>
</evidence>
<reference evidence="3" key="1">
    <citation type="submission" date="2020-05" db="EMBL/GenBank/DDBJ databases">
        <title>Mycena genomes resolve the evolution of fungal bioluminescence.</title>
        <authorList>
            <person name="Tsai I.J."/>
        </authorList>
    </citation>
    <scope>NUCLEOTIDE SEQUENCE</scope>
    <source>
        <strain evidence="3">CCC161011</strain>
    </source>
</reference>
<organism evidence="3 4">
    <name type="scientific">Mycena venus</name>
    <dbReference type="NCBI Taxonomy" id="2733690"/>
    <lineage>
        <taxon>Eukaryota</taxon>
        <taxon>Fungi</taxon>
        <taxon>Dikarya</taxon>
        <taxon>Basidiomycota</taxon>
        <taxon>Agaricomycotina</taxon>
        <taxon>Agaricomycetes</taxon>
        <taxon>Agaricomycetidae</taxon>
        <taxon>Agaricales</taxon>
        <taxon>Marasmiineae</taxon>
        <taxon>Mycenaceae</taxon>
        <taxon>Mycena</taxon>
    </lineage>
</organism>
<dbReference type="AlphaFoldDB" id="A0A8H6YME8"/>